<gene>
    <name evidence="3" type="ORF">Harvfovirus33_1</name>
</gene>
<feature type="compositionally biased region" description="Acidic residues" evidence="1">
    <location>
        <begin position="325"/>
        <end position="339"/>
    </location>
</feature>
<feature type="non-terminal residue" evidence="3">
    <location>
        <position position="1"/>
    </location>
</feature>
<dbReference type="PROSITE" id="PS51925">
    <property type="entry name" value="SWIB_MDM2"/>
    <property type="match status" value="1"/>
</dbReference>
<feature type="region of interest" description="Disordered" evidence="1">
    <location>
        <begin position="325"/>
        <end position="349"/>
    </location>
</feature>
<dbReference type="InterPro" id="IPR003121">
    <property type="entry name" value="SWIB_MDM2_domain"/>
</dbReference>
<dbReference type="InterPro" id="IPR036885">
    <property type="entry name" value="SWIB_MDM2_dom_sf"/>
</dbReference>
<proteinExistence type="predicted"/>
<dbReference type="SUPFAM" id="SSF48403">
    <property type="entry name" value="Ankyrin repeat"/>
    <property type="match status" value="1"/>
</dbReference>
<organism evidence="3">
    <name type="scientific">Harvfovirus sp</name>
    <dbReference type="NCBI Taxonomy" id="2487768"/>
    <lineage>
        <taxon>Viruses</taxon>
        <taxon>Varidnaviria</taxon>
        <taxon>Bamfordvirae</taxon>
        <taxon>Nucleocytoviricota</taxon>
        <taxon>Megaviricetes</taxon>
        <taxon>Imitervirales</taxon>
        <taxon>Mimiviridae</taxon>
        <taxon>Klosneuvirinae</taxon>
    </lineage>
</organism>
<feature type="compositionally biased region" description="Acidic residues" evidence="1">
    <location>
        <begin position="363"/>
        <end position="379"/>
    </location>
</feature>
<protein>
    <submittedName>
        <fullName evidence="3">SWIB/MDM2 domain protein</fullName>
    </submittedName>
</protein>
<sequence length="508" mass="57178">FNCPNALSMHTLITTNCVEIIESILLNGYDIGKNTFMAAINCQNVTIAELFSKYDKTDINISHLNAAAEKNKPSVVINILQRKIQPTSVTVDHAFTNKNANLVKTLIEMGAVPLNEKLLVKACDAQNYELIKMFLDLKILPTKECFKSLVSADFAKYGRRSYYYRKTAKNDMDNTNSLVDLLVSYGFKPDYDDIVIATNNHLKLNNIEMFEIKLDDKFLELCAELNFYPYKLTDVKPNVKCLELACKKAGNLVAIKTLVKSGLKPDLACLQAACQMRSNLATIRFIIDQGVVPDFICIRHCAATLGNKTLSFLLSLYKSDEEQEVAVDDESSESIEDDTSGSPPALELPEDLPEVVIADEISEEEIPEEVIPEEPEEPEESPKKKTKGKIIVKGKAPKNEVVIEEAPLLPQTIVKITKPTKEIKLKELYSLNDKLSLLLTNEEGNKMTFLDAKQKLLEYVNKNDLFDKTDKFLIKIDAEINKISGFEVNKYLNFMDFDNFVANCLLKN</sequence>
<accession>A0A3G5A6G0</accession>
<dbReference type="SUPFAM" id="SSF47592">
    <property type="entry name" value="SWIB/MDM2 domain"/>
    <property type="match status" value="1"/>
</dbReference>
<dbReference type="Gene3D" id="1.25.40.20">
    <property type="entry name" value="Ankyrin repeat-containing domain"/>
    <property type="match status" value="1"/>
</dbReference>
<dbReference type="EMBL" id="MK072275">
    <property type="protein sequence ID" value="AYV81423.1"/>
    <property type="molecule type" value="Genomic_DNA"/>
</dbReference>
<feature type="region of interest" description="Disordered" evidence="1">
    <location>
        <begin position="363"/>
        <end position="388"/>
    </location>
</feature>
<evidence type="ECO:0000259" key="2">
    <source>
        <dbReference type="PROSITE" id="PS51925"/>
    </source>
</evidence>
<evidence type="ECO:0000313" key="3">
    <source>
        <dbReference type="EMBL" id="AYV81423.1"/>
    </source>
</evidence>
<feature type="domain" description="DM2" evidence="2">
    <location>
        <begin position="424"/>
        <end position="507"/>
    </location>
</feature>
<name>A0A3G5A6G0_9VIRU</name>
<evidence type="ECO:0000256" key="1">
    <source>
        <dbReference type="SAM" id="MobiDB-lite"/>
    </source>
</evidence>
<reference evidence="3" key="1">
    <citation type="submission" date="2018-10" db="EMBL/GenBank/DDBJ databases">
        <title>Hidden diversity of soil giant viruses.</title>
        <authorList>
            <person name="Schulz F."/>
            <person name="Alteio L."/>
            <person name="Goudeau D."/>
            <person name="Ryan E.M."/>
            <person name="Malmstrom R.R."/>
            <person name="Blanchard J."/>
            <person name="Woyke T."/>
        </authorList>
    </citation>
    <scope>NUCLEOTIDE SEQUENCE</scope>
    <source>
        <strain evidence="3">HAV1</strain>
    </source>
</reference>
<dbReference type="InterPro" id="IPR036770">
    <property type="entry name" value="Ankyrin_rpt-contain_sf"/>
</dbReference>